<gene>
    <name evidence="3" type="ORF">CPB84DRAFT_1748618</name>
</gene>
<comment type="caution">
    <text evidence="3">The sequence shown here is derived from an EMBL/GenBank/DDBJ whole genome shotgun (WGS) entry which is preliminary data.</text>
</comment>
<accession>A0A9P5NJJ7</accession>
<dbReference type="AlphaFoldDB" id="A0A9P5NJJ7"/>
<dbReference type="PANTHER" id="PTHR10039:SF14">
    <property type="entry name" value="NACHT DOMAIN-CONTAINING PROTEIN"/>
    <property type="match status" value="1"/>
</dbReference>
<evidence type="ECO:0000313" key="3">
    <source>
        <dbReference type="EMBL" id="KAF8893154.1"/>
    </source>
</evidence>
<evidence type="ECO:0000259" key="2">
    <source>
        <dbReference type="Pfam" id="PF24883"/>
    </source>
</evidence>
<protein>
    <recommendedName>
        <fullName evidence="2">Nephrocystin 3-like N-terminal domain-containing protein</fullName>
    </recommendedName>
</protein>
<sequence>MISTGSLLISGGTFTQTIEAGSREFDSLAQRVATRAHHDSGELSDPAKCHPETRVAILTHLKEWAEGSTYNSPIKWITGSAGVGKTAIMHTIAEILERKQLLLADFFFWRTGEHCNTADFFIATLAYQIAISMPSTRPHIENIVKRDPHIFTRTLEVQSQALIIDPIISVYQENNCGVNYPRIIIVDGLDECLGEKQSQDIEKQTEVLQVLHWTLSQLPIPFALLIASRPECHIQRRFDTILKDTSSSIMLNDSYNADADIRTFYLAKFNGIREHHLLRSYLPAGQWPPTHIVDELVHRASGQFIYVSTVTRFVTANKKNPSDQLQVILDANIRGNTKPFQSLDLLYFIIFTAIEEEDLAVTLWVLGILLLGRSRTTRAYRTFSPDSLPPSFWDKFLGLQRGEMQRLMLGLESILSMRGPSGKYFRFYHASLQDFLFDSSRSGLFFINAEVVYEDLAIQSIRHLYTFNDDIETYIFFGMPFWFKYARPSSDLHASVRQFKLPIHPRHLKLRVPIFLGVVKQSVKIVL</sequence>
<dbReference type="InterPro" id="IPR027417">
    <property type="entry name" value="P-loop_NTPase"/>
</dbReference>
<proteinExistence type="predicted"/>
<dbReference type="EMBL" id="JADNYJ010000067">
    <property type="protein sequence ID" value="KAF8893154.1"/>
    <property type="molecule type" value="Genomic_DNA"/>
</dbReference>
<organism evidence="3 4">
    <name type="scientific">Gymnopilus junonius</name>
    <name type="common">Spectacular rustgill mushroom</name>
    <name type="synonym">Gymnopilus spectabilis subsp. junonius</name>
    <dbReference type="NCBI Taxonomy" id="109634"/>
    <lineage>
        <taxon>Eukaryota</taxon>
        <taxon>Fungi</taxon>
        <taxon>Dikarya</taxon>
        <taxon>Basidiomycota</taxon>
        <taxon>Agaricomycotina</taxon>
        <taxon>Agaricomycetes</taxon>
        <taxon>Agaricomycetidae</taxon>
        <taxon>Agaricales</taxon>
        <taxon>Agaricineae</taxon>
        <taxon>Hymenogastraceae</taxon>
        <taxon>Gymnopilus</taxon>
    </lineage>
</organism>
<evidence type="ECO:0000256" key="1">
    <source>
        <dbReference type="ARBA" id="ARBA00022737"/>
    </source>
</evidence>
<dbReference type="Gene3D" id="3.40.50.300">
    <property type="entry name" value="P-loop containing nucleotide triphosphate hydrolases"/>
    <property type="match status" value="1"/>
</dbReference>
<dbReference type="PANTHER" id="PTHR10039">
    <property type="entry name" value="AMELOGENIN"/>
    <property type="match status" value="1"/>
</dbReference>
<dbReference type="SUPFAM" id="SSF52540">
    <property type="entry name" value="P-loop containing nucleoside triphosphate hydrolases"/>
    <property type="match status" value="1"/>
</dbReference>
<dbReference type="Pfam" id="PF24883">
    <property type="entry name" value="NPHP3_N"/>
    <property type="match status" value="1"/>
</dbReference>
<keyword evidence="4" id="KW-1185">Reference proteome</keyword>
<dbReference type="InterPro" id="IPR056884">
    <property type="entry name" value="NPHP3-like_N"/>
</dbReference>
<name>A0A9P5NJJ7_GYMJU</name>
<evidence type="ECO:0000313" key="4">
    <source>
        <dbReference type="Proteomes" id="UP000724874"/>
    </source>
</evidence>
<keyword evidence="1" id="KW-0677">Repeat</keyword>
<dbReference type="OrthoDB" id="163438at2759"/>
<feature type="domain" description="Nephrocystin 3-like N-terminal" evidence="2">
    <location>
        <begin position="61"/>
        <end position="229"/>
    </location>
</feature>
<reference evidence="3" key="1">
    <citation type="submission" date="2020-11" db="EMBL/GenBank/DDBJ databases">
        <authorList>
            <consortium name="DOE Joint Genome Institute"/>
            <person name="Ahrendt S."/>
            <person name="Riley R."/>
            <person name="Andreopoulos W."/>
            <person name="LaButti K."/>
            <person name="Pangilinan J."/>
            <person name="Ruiz-duenas F.J."/>
            <person name="Barrasa J.M."/>
            <person name="Sanchez-Garcia M."/>
            <person name="Camarero S."/>
            <person name="Miyauchi S."/>
            <person name="Serrano A."/>
            <person name="Linde D."/>
            <person name="Babiker R."/>
            <person name="Drula E."/>
            <person name="Ayuso-Fernandez I."/>
            <person name="Pacheco R."/>
            <person name="Padilla G."/>
            <person name="Ferreira P."/>
            <person name="Barriuso J."/>
            <person name="Kellner H."/>
            <person name="Castanera R."/>
            <person name="Alfaro M."/>
            <person name="Ramirez L."/>
            <person name="Pisabarro A.G."/>
            <person name="Kuo A."/>
            <person name="Tritt A."/>
            <person name="Lipzen A."/>
            <person name="He G."/>
            <person name="Yan M."/>
            <person name="Ng V."/>
            <person name="Cullen D."/>
            <person name="Martin F."/>
            <person name="Rosso M.-N."/>
            <person name="Henrissat B."/>
            <person name="Hibbett D."/>
            <person name="Martinez A.T."/>
            <person name="Grigoriev I.V."/>
        </authorList>
    </citation>
    <scope>NUCLEOTIDE SEQUENCE</scope>
    <source>
        <strain evidence="3">AH 44721</strain>
    </source>
</reference>
<dbReference type="Proteomes" id="UP000724874">
    <property type="component" value="Unassembled WGS sequence"/>
</dbReference>